<proteinExistence type="predicted"/>
<accession>A0A397U9F4</accession>
<keyword evidence="1" id="KW-0539">Nucleus</keyword>
<dbReference type="Proteomes" id="UP000266673">
    <property type="component" value="Unassembled WGS sequence"/>
</dbReference>
<dbReference type="PROSITE" id="PS50048">
    <property type="entry name" value="ZN2_CY6_FUNGAL_2"/>
    <property type="match status" value="1"/>
</dbReference>
<dbReference type="OrthoDB" id="2123952at2759"/>
<dbReference type="Gene3D" id="4.10.240.10">
    <property type="entry name" value="Zn(2)-C6 fungal-type DNA-binding domain"/>
    <property type="match status" value="1"/>
</dbReference>
<dbReference type="AlphaFoldDB" id="A0A397U9F4"/>
<dbReference type="GO" id="GO:0008270">
    <property type="term" value="F:zinc ion binding"/>
    <property type="evidence" value="ECO:0007669"/>
    <property type="project" value="InterPro"/>
</dbReference>
<sequence length="204" mass="22907">MLFLFLYINPGDQYQANNSFSAQLTKQRRERRGFYATKACINCKKRHVRCSGGETCKRCRLLNLECIYIDSGKKRGPKTNGKHSEPVYILSGPENDFNGTSMLSSVISINDVQDHASTQSSLSEYLPQQPDNIDLTLYSASQNIHASPVSPSFFDPICTGVNTTFLYTDTQQGSDFSLQESNLSLIDTPAYNNFYNLFLNGYGF</sequence>
<dbReference type="PROSITE" id="PS00463">
    <property type="entry name" value="ZN2_CY6_FUNGAL_1"/>
    <property type="match status" value="1"/>
</dbReference>
<organism evidence="3 4">
    <name type="scientific">Gigaspora rosea</name>
    <dbReference type="NCBI Taxonomy" id="44941"/>
    <lineage>
        <taxon>Eukaryota</taxon>
        <taxon>Fungi</taxon>
        <taxon>Fungi incertae sedis</taxon>
        <taxon>Mucoromycota</taxon>
        <taxon>Glomeromycotina</taxon>
        <taxon>Glomeromycetes</taxon>
        <taxon>Diversisporales</taxon>
        <taxon>Gigasporaceae</taxon>
        <taxon>Gigaspora</taxon>
    </lineage>
</organism>
<evidence type="ECO:0000259" key="2">
    <source>
        <dbReference type="PROSITE" id="PS50048"/>
    </source>
</evidence>
<dbReference type="Pfam" id="PF00172">
    <property type="entry name" value="Zn_clus"/>
    <property type="match status" value="1"/>
</dbReference>
<dbReference type="InterPro" id="IPR036864">
    <property type="entry name" value="Zn2-C6_fun-type_DNA-bd_sf"/>
</dbReference>
<evidence type="ECO:0000313" key="4">
    <source>
        <dbReference type="Proteomes" id="UP000266673"/>
    </source>
</evidence>
<dbReference type="SMART" id="SM00066">
    <property type="entry name" value="GAL4"/>
    <property type="match status" value="1"/>
</dbReference>
<comment type="caution">
    <text evidence="3">The sequence shown here is derived from an EMBL/GenBank/DDBJ whole genome shotgun (WGS) entry which is preliminary data.</text>
</comment>
<name>A0A397U9F4_9GLOM</name>
<feature type="domain" description="Zn(2)-C6 fungal-type" evidence="2">
    <location>
        <begin position="39"/>
        <end position="68"/>
    </location>
</feature>
<evidence type="ECO:0000313" key="3">
    <source>
        <dbReference type="EMBL" id="RIB05708.1"/>
    </source>
</evidence>
<dbReference type="SUPFAM" id="SSF57701">
    <property type="entry name" value="Zn2/Cys6 DNA-binding domain"/>
    <property type="match status" value="1"/>
</dbReference>
<protein>
    <recommendedName>
        <fullName evidence="2">Zn(2)-C6 fungal-type domain-containing protein</fullName>
    </recommendedName>
</protein>
<keyword evidence="4" id="KW-1185">Reference proteome</keyword>
<dbReference type="PANTHER" id="PTHR31668:SF30">
    <property type="entry name" value="ZN(II)2CYS6 TRANSCRIPTION FACTOR (EUROFUNG)"/>
    <property type="match status" value="1"/>
</dbReference>
<dbReference type="GO" id="GO:0000981">
    <property type="term" value="F:DNA-binding transcription factor activity, RNA polymerase II-specific"/>
    <property type="evidence" value="ECO:0007669"/>
    <property type="project" value="InterPro"/>
</dbReference>
<dbReference type="EMBL" id="QKWP01001935">
    <property type="protein sequence ID" value="RIB05708.1"/>
    <property type="molecule type" value="Genomic_DNA"/>
</dbReference>
<dbReference type="InterPro" id="IPR050797">
    <property type="entry name" value="Carb_Metab_Trans_Reg"/>
</dbReference>
<dbReference type="InterPro" id="IPR001138">
    <property type="entry name" value="Zn2Cys6_DnaBD"/>
</dbReference>
<gene>
    <name evidence="3" type="ORF">C2G38_573891</name>
</gene>
<reference evidence="3 4" key="1">
    <citation type="submission" date="2018-06" db="EMBL/GenBank/DDBJ databases">
        <title>Comparative genomics reveals the genomic features of Rhizophagus irregularis, R. cerebriforme, R. diaphanum and Gigaspora rosea, and their symbiotic lifestyle signature.</title>
        <authorList>
            <person name="Morin E."/>
            <person name="San Clemente H."/>
            <person name="Chen E.C.H."/>
            <person name="De La Providencia I."/>
            <person name="Hainaut M."/>
            <person name="Kuo A."/>
            <person name="Kohler A."/>
            <person name="Murat C."/>
            <person name="Tang N."/>
            <person name="Roy S."/>
            <person name="Loubradou J."/>
            <person name="Henrissat B."/>
            <person name="Grigoriev I.V."/>
            <person name="Corradi N."/>
            <person name="Roux C."/>
            <person name="Martin F.M."/>
        </authorList>
    </citation>
    <scope>NUCLEOTIDE SEQUENCE [LARGE SCALE GENOMIC DNA]</scope>
    <source>
        <strain evidence="3 4">DAOM 194757</strain>
    </source>
</reference>
<dbReference type="PANTHER" id="PTHR31668">
    <property type="entry name" value="GLUCOSE TRANSPORT TRANSCRIPTION REGULATOR RGT1-RELATED-RELATED"/>
    <property type="match status" value="1"/>
</dbReference>
<evidence type="ECO:0000256" key="1">
    <source>
        <dbReference type="ARBA" id="ARBA00023242"/>
    </source>
</evidence>
<dbReference type="CDD" id="cd00067">
    <property type="entry name" value="GAL4"/>
    <property type="match status" value="1"/>
</dbReference>